<dbReference type="EMBL" id="JAOTJD010000007">
    <property type="protein sequence ID" value="MFD3263447.1"/>
    <property type="molecule type" value="Genomic_DNA"/>
</dbReference>
<dbReference type="SUPFAM" id="SSF52540">
    <property type="entry name" value="P-loop containing nucleoside triphosphate hydrolases"/>
    <property type="match status" value="1"/>
</dbReference>
<name>A0ABW6CK48_9CAUL</name>
<gene>
    <name evidence="1" type="ORF">OCL97_05625</name>
</gene>
<accession>A0ABW6CK48</accession>
<dbReference type="Gene3D" id="3.40.50.300">
    <property type="entry name" value="P-loop containing nucleotide triphosphate hydrolases"/>
    <property type="match status" value="1"/>
</dbReference>
<dbReference type="RefSeq" id="WP_377368372.1">
    <property type="nucleotide sequence ID" value="NZ_JAOTJD010000007.1"/>
</dbReference>
<proteinExistence type="predicted"/>
<evidence type="ECO:0000313" key="2">
    <source>
        <dbReference type="Proteomes" id="UP001598130"/>
    </source>
</evidence>
<evidence type="ECO:0000313" key="1">
    <source>
        <dbReference type="EMBL" id="MFD3263447.1"/>
    </source>
</evidence>
<evidence type="ECO:0008006" key="3">
    <source>
        <dbReference type="Google" id="ProtNLM"/>
    </source>
</evidence>
<sequence length="265" mass="29624">MAQPVAVIRSKPDTLGPEVRKFAQAPLRQTAFLNSVPKCGTHLLRNIVRMFVPTEQHYDREFIQVQNLQQHIGALNPARPQFSVGHLLFADISLMALKHANQVILVRDPYDYVLARARFSLSDQLDHPELNPLKNGAVSVEQMMNLMIFGIPGKGPALREAFTFHAVGWLGTGAHLVRYEDIVAHLKDLEAAAAETYFRDLLAKFGIALPDDWRDRVRVGSAREHSATSREKLSVGMTLPEVLPDDQKRAVDFMAPGLRELLGYG</sequence>
<reference evidence="1 2" key="1">
    <citation type="submission" date="2022-09" db="EMBL/GenBank/DDBJ databases">
        <title>New species of Phenylobacterium.</title>
        <authorList>
            <person name="Mieszkin S."/>
        </authorList>
    </citation>
    <scope>NUCLEOTIDE SEQUENCE [LARGE SCALE GENOMIC DNA]</scope>
    <source>
        <strain evidence="1 2">HK31-G</strain>
    </source>
</reference>
<dbReference type="Proteomes" id="UP001598130">
    <property type="component" value="Unassembled WGS sequence"/>
</dbReference>
<protein>
    <recommendedName>
        <fullName evidence="3">Sulfotransferase domain-containing protein</fullName>
    </recommendedName>
</protein>
<keyword evidence="2" id="KW-1185">Reference proteome</keyword>
<comment type="caution">
    <text evidence="1">The sequence shown here is derived from an EMBL/GenBank/DDBJ whole genome shotgun (WGS) entry which is preliminary data.</text>
</comment>
<dbReference type="InterPro" id="IPR027417">
    <property type="entry name" value="P-loop_NTPase"/>
</dbReference>
<organism evidence="1 2">
    <name type="scientific">Phenylobacterium ferrooxidans</name>
    <dbReference type="NCBI Taxonomy" id="2982689"/>
    <lineage>
        <taxon>Bacteria</taxon>
        <taxon>Pseudomonadati</taxon>
        <taxon>Pseudomonadota</taxon>
        <taxon>Alphaproteobacteria</taxon>
        <taxon>Caulobacterales</taxon>
        <taxon>Caulobacteraceae</taxon>
        <taxon>Phenylobacterium</taxon>
    </lineage>
</organism>